<feature type="domain" description="WYL" evidence="2">
    <location>
        <begin position="127"/>
        <end position="194"/>
    </location>
</feature>
<dbReference type="InterPro" id="IPR013196">
    <property type="entry name" value="HTH_11"/>
</dbReference>
<dbReference type="PANTHER" id="PTHR34580:SF1">
    <property type="entry name" value="PROTEIN PAFC"/>
    <property type="match status" value="1"/>
</dbReference>
<evidence type="ECO:0000259" key="2">
    <source>
        <dbReference type="Pfam" id="PF13280"/>
    </source>
</evidence>
<dbReference type="InterPro" id="IPR026881">
    <property type="entry name" value="WYL_dom"/>
</dbReference>
<dbReference type="PROSITE" id="PS52050">
    <property type="entry name" value="WYL"/>
    <property type="match status" value="1"/>
</dbReference>
<name>A0A096BT53_9BACT</name>
<dbReference type="InterPro" id="IPR036388">
    <property type="entry name" value="WH-like_DNA-bd_sf"/>
</dbReference>
<dbReference type="Gene3D" id="1.10.10.10">
    <property type="entry name" value="Winged helix-like DNA-binding domain superfamily/Winged helix DNA-binding domain"/>
    <property type="match status" value="1"/>
</dbReference>
<protein>
    <submittedName>
        <fullName evidence="3">Transcriptional regulator</fullName>
    </submittedName>
</protein>
<dbReference type="SUPFAM" id="SSF46785">
    <property type="entry name" value="Winged helix' DNA-binding domain"/>
    <property type="match status" value="1"/>
</dbReference>
<dbReference type="InterPro" id="IPR036390">
    <property type="entry name" value="WH_DNA-bd_sf"/>
</dbReference>
<evidence type="ECO:0000313" key="4">
    <source>
        <dbReference type="Proteomes" id="UP000029556"/>
    </source>
</evidence>
<gene>
    <name evidence="3" type="ORF">HMPREF2137_02575</name>
</gene>
<dbReference type="InterPro" id="IPR051534">
    <property type="entry name" value="CBASS_pafABC_assoc_protein"/>
</dbReference>
<organism evidence="3 4">
    <name type="scientific">Hoylesella buccalis DNF00853</name>
    <dbReference type="NCBI Taxonomy" id="1401074"/>
    <lineage>
        <taxon>Bacteria</taxon>
        <taxon>Pseudomonadati</taxon>
        <taxon>Bacteroidota</taxon>
        <taxon>Bacteroidia</taxon>
        <taxon>Bacteroidales</taxon>
        <taxon>Prevotellaceae</taxon>
        <taxon>Hoylesella</taxon>
    </lineage>
</organism>
<dbReference type="OrthoDB" id="1315521at2"/>
<dbReference type="AlphaFoldDB" id="A0A096BT53"/>
<reference evidence="3 4" key="1">
    <citation type="submission" date="2014-07" db="EMBL/GenBank/DDBJ databases">
        <authorList>
            <person name="McCorrison J."/>
            <person name="Sanka R."/>
            <person name="Torralba M."/>
            <person name="Gillis M."/>
            <person name="Haft D.H."/>
            <person name="Methe B."/>
            <person name="Sutton G."/>
            <person name="Nelson K.E."/>
        </authorList>
    </citation>
    <scope>NUCLEOTIDE SEQUENCE [LARGE SCALE GENOMIC DNA]</scope>
    <source>
        <strain evidence="3 4">DNF00853</strain>
    </source>
</reference>
<dbReference type="Pfam" id="PF13280">
    <property type="entry name" value="WYL"/>
    <property type="match status" value="1"/>
</dbReference>
<comment type="caution">
    <text evidence="3">The sequence shown here is derived from an EMBL/GenBank/DDBJ whole genome shotgun (WGS) entry which is preliminary data.</text>
</comment>
<proteinExistence type="predicted"/>
<accession>A0A096BT53</accession>
<sequence>MRLEKFGNELELLLLLTDNNNYTAQQLADRLHVTRRNLYYYLDYLRNSGFQVIKTGAYYRLDPNSKFFRRLHDNIVFTKEEAAYLRRMLEASNKKDLILATLKTKLDRYYSLEGSFSPAALKRIHNNVRTLKEAMETQSVVVLRGYSSPHSKTVSDRVVEPYLLMNDDLDVRCYEMQSDMCKTFKVSRIKSVEVMDVFWMNQAKHRNLFTDIFMFSGDEKLPVKLRLGQLAYNLLLEEYPQSHPFLAPEKDEKHWIFKADVASYLGIGRFVLGLFQDIEVLQDQRFKRYIADCVEQMSQKVSGSHPVRPAKIEP</sequence>
<dbReference type="EMBL" id="JRNN01000028">
    <property type="protein sequence ID" value="KGF36349.1"/>
    <property type="molecule type" value="Genomic_DNA"/>
</dbReference>
<dbReference type="PANTHER" id="PTHR34580">
    <property type="match status" value="1"/>
</dbReference>
<dbReference type="Proteomes" id="UP000029556">
    <property type="component" value="Unassembled WGS sequence"/>
</dbReference>
<dbReference type="RefSeq" id="WP_036871888.1">
    <property type="nucleotide sequence ID" value="NZ_JRNN01000028.1"/>
</dbReference>
<dbReference type="Pfam" id="PF08279">
    <property type="entry name" value="HTH_11"/>
    <property type="match status" value="1"/>
</dbReference>
<evidence type="ECO:0000313" key="3">
    <source>
        <dbReference type="EMBL" id="KGF36349.1"/>
    </source>
</evidence>
<feature type="domain" description="Helix-turn-helix type 11" evidence="1">
    <location>
        <begin position="12"/>
        <end position="58"/>
    </location>
</feature>
<evidence type="ECO:0000259" key="1">
    <source>
        <dbReference type="Pfam" id="PF08279"/>
    </source>
</evidence>